<evidence type="ECO:0000256" key="8">
    <source>
        <dbReference type="ARBA" id="ARBA00022827"/>
    </source>
</evidence>
<dbReference type="Gene3D" id="1.20.990.10">
    <property type="entry name" value="NADPH-cytochrome p450 Reductase, Chain A, domain 3"/>
    <property type="match status" value="1"/>
</dbReference>
<evidence type="ECO:0000256" key="9">
    <source>
        <dbReference type="ARBA" id="ARBA00022857"/>
    </source>
</evidence>
<dbReference type="Gene3D" id="3.40.920.10">
    <property type="entry name" value="Pyruvate-ferredoxin oxidoreductase, PFOR, domain III"/>
    <property type="match status" value="1"/>
</dbReference>
<comment type="pathway">
    <text evidence="3">Sulfur metabolism; hydrogen sulfide biosynthesis; hydrogen sulfide from sulfite (NADPH route): step 1/1.</text>
</comment>
<dbReference type="InterPro" id="IPR017938">
    <property type="entry name" value="Riboflavin_synthase-like_b-brl"/>
</dbReference>
<evidence type="ECO:0000256" key="4">
    <source>
        <dbReference type="ARBA" id="ARBA00012604"/>
    </source>
</evidence>
<name>A0A165IBR9_9APHY</name>
<organism evidence="16 17">
    <name type="scientific">Laetiporus sulphureus 93-53</name>
    <dbReference type="NCBI Taxonomy" id="1314785"/>
    <lineage>
        <taxon>Eukaryota</taxon>
        <taxon>Fungi</taxon>
        <taxon>Dikarya</taxon>
        <taxon>Basidiomycota</taxon>
        <taxon>Agaricomycotina</taxon>
        <taxon>Agaricomycetes</taxon>
        <taxon>Polyporales</taxon>
        <taxon>Laetiporus</taxon>
    </lineage>
</organism>
<evidence type="ECO:0000313" key="16">
    <source>
        <dbReference type="EMBL" id="KZT12861.1"/>
    </source>
</evidence>
<comment type="cofactor">
    <cofactor evidence="1">
        <name>FMN</name>
        <dbReference type="ChEBI" id="CHEBI:58210"/>
    </cofactor>
</comment>
<dbReference type="Gene3D" id="3.40.50.80">
    <property type="entry name" value="Nucleotide-binding domain of ferredoxin-NADP reductase (FNR) module"/>
    <property type="match status" value="1"/>
</dbReference>
<evidence type="ECO:0000256" key="2">
    <source>
        <dbReference type="ARBA" id="ARBA00001974"/>
    </source>
</evidence>
<dbReference type="Pfam" id="PF00667">
    <property type="entry name" value="FAD_binding_1"/>
    <property type="match status" value="1"/>
</dbReference>
<evidence type="ECO:0000256" key="13">
    <source>
        <dbReference type="ARBA" id="ARBA00059320"/>
    </source>
</evidence>
<evidence type="ECO:0000256" key="14">
    <source>
        <dbReference type="SAM" id="MobiDB-lite"/>
    </source>
</evidence>
<evidence type="ECO:0000256" key="7">
    <source>
        <dbReference type="ARBA" id="ARBA00022643"/>
    </source>
</evidence>
<dbReference type="InParanoid" id="A0A165IBR9"/>
<feature type="domain" description="FAD-binding FR-type" evidence="15">
    <location>
        <begin position="685"/>
        <end position="917"/>
    </location>
</feature>
<dbReference type="InterPro" id="IPR017927">
    <property type="entry name" value="FAD-bd_FR_type"/>
</dbReference>
<evidence type="ECO:0000313" key="17">
    <source>
        <dbReference type="Proteomes" id="UP000076871"/>
    </source>
</evidence>
<keyword evidence="5" id="KW-0813">Transport</keyword>
<comment type="catalytic activity">
    <reaction evidence="12">
        <text>hydrogen sulfide + 3 NADP(+) + 3 H2O = sulfite + 3 NADPH + 4 H(+)</text>
        <dbReference type="Rhea" id="RHEA:13801"/>
        <dbReference type="ChEBI" id="CHEBI:15377"/>
        <dbReference type="ChEBI" id="CHEBI:15378"/>
        <dbReference type="ChEBI" id="CHEBI:17359"/>
        <dbReference type="ChEBI" id="CHEBI:29919"/>
        <dbReference type="ChEBI" id="CHEBI:57783"/>
        <dbReference type="ChEBI" id="CHEBI:58349"/>
        <dbReference type="EC" id="1.8.1.2"/>
    </reaction>
</comment>
<dbReference type="EC" id="1.8.1.2" evidence="4"/>
<reference evidence="16 17" key="1">
    <citation type="journal article" date="2016" name="Mol. Biol. Evol.">
        <title>Comparative Genomics of Early-Diverging Mushroom-Forming Fungi Provides Insights into the Origins of Lignocellulose Decay Capabilities.</title>
        <authorList>
            <person name="Nagy L.G."/>
            <person name="Riley R."/>
            <person name="Tritt A."/>
            <person name="Adam C."/>
            <person name="Daum C."/>
            <person name="Floudas D."/>
            <person name="Sun H."/>
            <person name="Yadav J.S."/>
            <person name="Pangilinan J."/>
            <person name="Larsson K.H."/>
            <person name="Matsuura K."/>
            <person name="Barry K."/>
            <person name="Labutti K."/>
            <person name="Kuo R."/>
            <person name="Ohm R.A."/>
            <person name="Bhattacharya S.S."/>
            <person name="Shirouzu T."/>
            <person name="Yoshinaga Y."/>
            <person name="Martin F.M."/>
            <person name="Grigoriev I.V."/>
            <person name="Hibbett D.S."/>
        </authorList>
    </citation>
    <scope>NUCLEOTIDE SEQUENCE [LARGE SCALE GENOMIC DNA]</scope>
    <source>
        <strain evidence="16 17">93-53</strain>
    </source>
</reference>
<dbReference type="OrthoDB" id="1856718at2759"/>
<dbReference type="GO" id="GO:0010181">
    <property type="term" value="F:FMN binding"/>
    <property type="evidence" value="ECO:0007669"/>
    <property type="project" value="TreeGrafter"/>
</dbReference>
<dbReference type="InterPro" id="IPR001709">
    <property type="entry name" value="Flavoprot_Pyr_Nucl_cyt_Rdtase"/>
</dbReference>
<keyword evidence="17" id="KW-1185">Reference proteome</keyword>
<dbReference type="FunCoup" id="A0A165IBR9">
    <property type="interactions" value="261"/>
</dbReference>
<comment type="cofactor">
    <cofactor evidence="2">
        <name>FAD</name>
        <dbReference type="ChEBI" id="CHEBI:57692"/>
    </cofactor>
</comment>
<evidence type="ECO:0000256" key="11">
    <source>
        <dbReference type="ARBA" id="ARBA00023002"/>
    </source>
</evidence>
<dbReference type="Gene3D" id="2.40.30.10">
    <property type="entry name" value="Translation factors"/>
    <property type="match status" value="1"/>
</dbReference>
<dbReference type="SUPFAM" id="SSF52343">
    <property type="entry name" value="Ferredoxin reductase-like, C-terminal NADP-linked domain"/>
    <property type="match status" value="1"/>
</dbReference>
<dbReference type="SUPFAM" id="SSF63380">
    <property type="entry name" value="Riboflavin synthase domain-like"/>
    <property type="match status" value="1"/>
</dbReference>
<evidence type="ECO:0000256" key="3">
    <source>
        <dbReference type="ARBA" id="ARBA00004774"/>
    </source>
</evidence>
<evidence type="ECO:0000256" key="5">
    <source>
        <dbReference type="ARBA" id="ARBA00022448"/>
    </source>
</evidence>
<dbReference type="InterPro" id="IPR009014">
    <property type="entry name" value="Transketo_C/PFOR_II"/>
</dbReference>
<dbReference type="FunFam" id="1.20.990.10:FF:000010">
    <property type="entry name" value="Sulfite reductase [NADPH] flavoprotein component"/>
    <property type="match status" value="1"/>
</dbReference>
<evidence type="ECO:0000256" key="6">
    <source>
        <dbReference type="ARBA" id="ARBA00022630"/>
    </source>
</evidence>
<dbReference type="GO" id="GO:0004783">
    <property type="term" value="F:sulfite reductase (NADPH) activity"/>
    <property type="evidence" value="ECO:0007669"/>
    <property type="project" value="UniProtKB-EC"/>
</dbReference>
<dbReference type="InterPro" id="IPR039261">
    <property type="entry name" value="FNR_nucleotide-bd"/>
</dbReference>
<dbReference type="InterPro" id="IPR001433">
    <property type="entry name" value="OxRdtase_FAD/NAD-bd"/>
</dbReference>
<keyword evidence="11" id="KW-0560">Oxidoreductase</keyword>
<evidence type="ECO:0000256" key="10">
    <source>
        <dbReference type="ARBA" id="ARBA00022982"/>
    </source>
</evidence>
<dbReference type="GeneID" id="63823769"/>
<dbReference type="SUPFAM" id="SSF52922">
    <property type="entry name" value="TK C-terminal domain-like"/>
    <property type="match status" value="1"/>
</dbReference>
<proteinExistence type="predicted"/>
<dbReference type="InterPro" id="IPR002869">
    <property type="entry name" value="Pyrv_flavodox_OxRed_cen"/>
</dbReference>
<keyword evidence="10" id="KW-0249">Electron transport</keyword>
<accession>A0A165IBR9</accession>
<evidence type="ECO:0000259" key="15">
    <source>
        <dbReference type="PROSITE" id="PS51384"/>
    </source>
</evidence>
<dbReference type="Gene3D" id="3.40.50.970">
    <property type="match status" value="1"/>
</dbReference>
<dbReference type="EMBL" id="KV427605">
    <property type="protein sequence ID" value="KZT12861.1"/>
    <property type="molecule type" value="Genomic_DNA"/>
</dbReference>
<evidence type="ECO:0000256" key="1">
    <source>
        <dbReference type="ARBA" id="ARBA00001917"/>
    </source>
</evidence>
<dbReference type="GO" id="GO:0050660">
    <property type="term" value="F:flavin adenine dinucleotide binding"/>
    <property type="evidence" value="ECO:0007669"/>
    <property type="project" value="TreeGrafter"/>
</dbReference>
<dbReference type="InterPro" id="IPR023173">
    <property type="entry name" value="NADPH_Cyt_P450_Rdtase_alpha"/>
</dbReference>
<dbReference type="PANTHER" id="PTHR19384">
    <property type="entry name" value="NITRIC OXIDE SYNTHASE-RELATED"/>
    <property type="match status" value="1"/>
</dbReference>
<dbReference type="PANTHER" id="PTHR19384:SF109">
    <property type="entry name" value="SULFITE REDUCTASE [NADPH] FLAVOPROTEIN COMPONENT"/>
    <property type="match status" value="1"/>
</dbReference>
<dbReference type="Pfam" id="PF00175">
    <property type="entry name" value="NAD_binding_1"/>
    <property type="match status" value="1"/>
</dbReference>
<dbReference type="STRING" id="1314785.A0A165IBR9"/>
<dbReference type="Proteomes" id="UP000076871">
    <property type="component" value="Unassembled WGS sequence"/>
</dbReference>
<comment type="function">
    <text evidence="13">This enzyme catalyzes the 6-electron reduction of sulfite to sulfide. This is one of several activities required for the biosynthesis of L-cysteine from sulfate.</text>
</comment>
<feature type="compositionally biased region" description="Low complexity" evidence="14">
    <location>
        <begin position="7"/>
        <end position="21"/>
    </location>
</feature>
<keyword evidence="6" id="KW-0285">Flavoprotein</keyword>
<dbReference type="Gene3D" id="3.40.50.920">
    <property type="match status" value="1"/>
</dbReference>
<dbReference type="RefSeq" id="XP_040770371.1">
    <property type="nucleotide sequence ID" value="XM_040906740.1"/>
</dbReference>
<dbReference type="GO" id="GO:0005829">
    <property type="term" value="C:cytosol"/>
    <property type="evidence" value="ECO:0007669"/>
    <property type="project" value="TreeGrafter"/>
</dbReference>
<dbReference type="InterPro" id="IPR003097">
    <property type="entry name" value="CysJ-like_FAD-binding"/>
</dbReference>
<dbReference type="CDD" id="cd06207">
    <property type="entry name" value="CyPoR_like"/>
    <property type="match status" value="1"/>
</dbReference>
<keyword evidence="7" id="KW-0288">FMN</keyword>
<dbReference type="AlphaFoldDB" id="A0A165IBR9"/>
<keyword evidence="8" id="KW-0274">FAD</keyword>
<sequence>MSAVERSGTSTPLSSTSTLSVPTSPKLQAELLKEKDVAIKSALISASTAVEFIASRASSSSSVFVYDLAEHVGFGSFTKSWAGSGSDVASVISLQTRAGAGLSLVGRLSQGTSKDAARGAVLTAYTTPSGLAAMVQSLSYLPSPTASSRLILQVPTVTPVGESFALSPTLASFTPALAILPESFAVILSATPRETVDLTTLSYKLTDSHVIHLFDHHSAARETGHVVTPTLPEPEPGLSVKEGLSKAGYSAFDYAGDRDASTVLVLLNGPLALAAKAFASRVSGLGVLVVRMLRPWDEEALRAALPASVKRIHVLDDVPTESAQGALYMDVFSSLLDPLSPGPIVKSHRIVPRRTQEFLEKPATFAEFVSELAQVKIAPALGPNTGKKVVFFSTPGSPLSSLPRAVEQTFVVRNVLSARLLTEYDVFSKPGGIAADRLVLSRKDDTAPYVPVSLALPLTPESAGEADFVAVLDQALLKSHAIVSHAVRGAPVLVATSWTAEELVSSLPPSTISIIRERKLRVCTIDPKALVASTGESDPAALEALENAVLQVAFLRLYLGGAASEELVIKLVRATVGDLVQGVSLAKLGDWAWNGLVEVEIPPPEQTDEAETSKATELKNFTFNAIAVETDEGETVVNGARLGSWHDAAKHIIFPSAFTPPDLQSSSSYDDPHARNPALHPEVSDRTYLVTCTVNRRLTPLDYDRNVFHLEFDTRGTGLKYEIGEALGVHGWNDADEVLEFCAWYGVDPNRLITIPVPTSDGTRMHTRTVFQALQQQVDLFGKPGKQFYTELAEYATQKGEKYALRFIGSPEGSATFKKLSEKDTVTFADVLRRYPSARPGVEVLCELVGDIKPRHYSIASAQAVVGDQIDLLVVAVDWATPTGTPRYGQCTRYLAGLKPGQKVTVSLRPSVMKLPPDNMQPIIMAGLGTGAAPFRAFLQYRAWLMSQDIPVGPTYYYFGSRHRSQEYLYGEELEAFLTDGVITKAGLAFSRDGPHKVYIQHKMKEDADDLARMLWDDNGVFYLCGPTWPVPDVYEALVGALVKRTGQDATRSGAFLEGLKEEERYVLEVY</sequence>
<dbReference type="SUPFAM" id="SSF53323">
    <property type="entry name" value="Pyruvate-ferredoxin oxidoreductase, PFOR, domain III"/>
    <property type="match status" value="1"/>
</dbReference>
<protein>
    <recommendedName>
        <fullName evidence="4">assimilatory sulfite reductase (NADPH)</fullName>
        <ecNumber evidence="4">1.8.1.2</ecNumber>
    </recommendedName>
</protein>
<gene>
    <name evidence="16" type="ORF">LAESUDRAFT_710016</name>
</gene>
<keyword evidence="9" id="KW-0521">NADP</keyword>
<feature type="region of interest" description="Disordered" evidence="14">
    <location>
        <begin position="1"/>
        <end position="21"/>
    </location>
</feature>
<dbReference type="PROSITE" id="PS51384">
    <property type="entry name" value="FAD_FR"/>
    <property type="match status" value="1"/>
</dbReference>
<dbReference type="PRINTS" id="PR00371">
    <property type="entry name" value="FPNCR"/>
</dbReference>
<evidence type="ECO:0000256" key="12">
    <source>
        <dbReference type="ARBA" id="ARBA00052219"/>
    </source>
</evidence>